<gene>
    <name evidence="1" type="ORF">DNFV4_03098</name>
</gene>
<dbReference type="SUPFAM" id="SSF53335">
    <property type="entry name" value="S-adenosyl-L-methionine-dependent methyltransferases"/>
    <property type="match status" value="1"/>
</dbReference>
<dbReference type="EMBL" id="OX365700">
    <property type="protein sequence ID" value="CAI4032668.1"/>
    <property type="molecule type" value="Genomic_DNA"/>
</dbReference>
<dbReference type="AlphaFoldDB" id="A0AA86N0V9"/>
<dbReference type="Pfam" id="PF13489">
    <property type="entry name" value="Methyltransf_23"/>
    <property type="match status" value="1"/>
</dbReference>
<sequence length="322" mass="37536">MKHDYTEFCICPACRGSLTASASSLQCATCSVRYEIRDGIPIFLPTYGDAERSRYLCCYQGLAQDDLAVPLEGRREARHSVLLDFVGDVRGKRVLDIGSSNGIYLRQLDAAFKVAFDLAWPFLAAIPKSEGMAPVCGDAETLPFRPGFFDVIIISDILEHLLKPERLVEHLRTVCTDDTRLIVHVPWREDISHYKQSKYEFAHLRSFGPYTFAQLWTDGFRIVKSKPTYPSLEEPILFHLEERVPTWLYSLLVRLYYHSAYLSQYEAQRRSVWIHEIPKRERWLLRWYPAKFKMFELRRYHGSLTARLVDRLFFQSGMLKLH</sequence>
<proteinExistence type="predicted"/>
<keyword evidence="2" id="KW-1185">Reference proteome</keyword>
<organism evidence="1 2">
    <name type="scientific">Nitrospira tepida</name>
    <dbReference type="NCBI Taxonomy" id="2973512"/>
    <lineage>
        <taxon>Bacteria</taxon>
        <taxon>Pseudomonadati</taxon>
        <taxon>Nitrospirota</taxon>
        <taxon>Nitrospiria</taxon>
        <taxon>Nitrospirales</taxon>
        <taxon>Nitrospiraceae</taxon>
        <taxon>Nitrospira</taxon>
    </lineage>
</organism>
<accession>A0AA86N0V9</accession>
<dbReference type="RefSeq" id="WP_289269390.1">
    <property type="nucleotide sequence ID" value="NZ_OX365700.1"/>
</dbReference>
<dbReference type="Proteomes" id="UP001179121">
    <property type="component" value="Chromosome"/>
</dbReference>
<dbReference type="CDD" id="cd02440">
    <property type="entry name" value="AdoMet_MTases"/>
    <property type="match status" value="1"/>
</dbReference>
<reference evidence="1" key="1">
    <citation type="submission" date="2022-10" db="EMBL/GenBank/DDBJ databases">
        <authorList>
            <person name="Koch H."/>
        </authorList>
    </citation>
    <scope>NUCLEOTIDE SEQUENCE</scope>
    <source>
        <strain evidence="1">DNF</strain>
    </source>
</reference>
<dbReference type="Gene3D" id="2.20.25.10">
    <property type="match status" value="1"/>
</dbReference>
<dbReference type="SUPFAM" id="SSF158997">
    <property type="entry name" value="Trm112p-like"/>
    <property type="match status" value="1"/>
</dbReference>
<name>A0AA86N0V9_9BACT</name>
<evidence type="ECO:0000313" key="1">
    <source>
        <dbReference type="EMBL" id="CAI4032668.1"/>
    </source>
</evidence>
<protein>
    <recommendedName>
        <fullName evidence="3">Methyltransferase type 11 domain-containing protein</fullName>
    </recommendedName>
</protein>
<evidence type="ECO:0000313" key="2">
    <source>
        <dbReference type="Proteomes" id="UP001179121"/>
    </source>
</evidence>
<dbReference type="InterPro" id="IPR029063">
    <property type="entry name" value="SAM-dependent_MTases_sf"/>
</dbReference>
<evidence type="ECO:0008006" key="3">
    <source>
        <dbReference type="Google" id="ProtNLM"/>
    </source>
</evidence>
<dbReference type="KEGG" id="nti:DNFV4_03098"/>
<dbReference type="Gene3D" id="3.40.50.150">
    <property type="entry name" value="Vaccinia Virus protein VP39"/>
    <property type="match status" value="1"/>
</dbReference>